<dbReference type="Proteomes" id="UP000017836">
    <property type="component" value="Unassembled WGS sequence"/>
</dbReference>
<evidence type="ECO:0000313" key="1">
    <source>
        <dbReference type="EMBL" id="ERN10161.1"/>
    </source>
</evidence>
<accession>W1PR44</accession>
<keyword evidence="2" id="KW-1185">Reference proteome</keyword>
<gene>
    <name evidence="1" type="ORF">AMTR_s00168p00030000</name>
</gene>
<sequence length="80" mass="9011">MDGHMPHFIRKRHQVALENMIHVVFDKAYRLCLSELPLKLLSKLSLSTSGGAEGENPSGGLLLFEMCLNLFDDKLANNHF</sequence>
<name>W1PR44_AMBTC</name>
<dbReference type="Gramene" id="ERN10161">
    <property type="protein sequence ID" value="ERN10161"/>
    <property type="gene ID" value="AMTR_s00168p00030000"/>
</dbReference>
<proteinExistence type="predicted"/>
<organism evidence="1 2">
    <name type="scientific">Amborella trichopoda</name>
    <dbReference type="NCBI Taxonomy" id="13333"/>
    <lineage>
        <taxon>Eukaryota</taxon>
        <taxon>Viridiplantae</taxon>
        <taxon>Streptophyta</taxon>
        <taxon>Embryophyta</taxon>
        <taxon>Tracheophyta</taxon>
        <taxon>Spermatophyta</taxon>
        <taxon>Magnoliopsida</taxon>
        <taxon>Amborellales</taxon>
        <taxon>Amborellaceae</taxon>
        <taxon>Amborella</taxon>
    </lineage>
</organism>
<dbReference type="AlphaFoldDB" id="W1PR44"/>
<evidence type="ECO:0000313" key="2">
    <source>
        <dbReference type="Proteomes" id="UP000017836"/>
    </source>
</evidence>
<reference evidence="2" key="1">
    <citation type="journal article" date="2013" name="Science">
        <title>The Amborella genome and the evolution of flowering plants.</title>
        <authorList>
            <consortium name="Amborella Genome Project"/>
        </authorList>
    </citation>
    <scope>NUCLEOTIDE SEQUENCE [LARGE SCALE GENOMIC DNA]</scope>
</reference>
<protein>
    <submittedName>
        <fullName evidence="1">Uncharacterized protein</fullName>
    </submittedName>
</protein>
<dbReference type="HOGENOM" id="CLU_2592988_0_0_1"/>
<dbReference type="EMBL" id="KI392963">
    <property type="protein sequence ID" value="ERN10161.1"/>
    <property type="molecule type" value="Genomic_DNA"/>
</dbReference>